<evidence type="ECO:0000313" key="2">
    <source>
        <dbReference type="Proteomes" id="UP000287447"/>
    </source>
</evidence>
<protein>
    <submittedName>
        <fullName evidence="1">Uncharacterized protein</fullName>
    </submittedName>
</protein>
<dbReference type="Proteomes" id="UP000287447">
    <property type="component" value="Unassembled WGS sequence"/>
</dbReference>
<keyword evidence="2" id="KW-1185">Reference proteome</keyword>
<dbReference type="PROSITE" id="PS51257">
    <property type="entry name" value="PROKAR_LIPOPROTEIN"/>
    <property type="match status" value="1"/>
</dbReference>
<name>A0A437QPE2_9PROT</name>
<dbReference type="RefSeq" id="WP_127765884.1">
    <property type="nucleotide sequence ID" value="NZ_SADE01000002.1"/>
</dbReference>
<comment type="caution">
    <text evidence="1">The sequence shown here is derived from an EMBL/GenBank/DDBJ whole genome shotgun (WGS) entry which is preliminary data.</text>
</comment>
<accession>A0A437QPE2</accession>
<evidence type="ECO:0000313" key="1">
    <source>
        <dbReference type="EMBL" id="RVU36408.1"/>
    </source>
</evidence>
<gene>
    <name evidence="1" type="ORF">EOI86_14480</name>
</gene>
<dbReference type="EMBL" id="SADE01000002">
    <property type="protein sequence ID" value="RVU36408.1"/>
    <property type="molecule type" value="Genomic_DNA"/>
</dbReference>
<proteinExistence type="predicted"/>
<dbReference type="AlphaFoldDB" id="A0A437QPE2"/>
<dbReference type="OrthoDB" id="8447133at2"/>
<sequence>MKYGLKSVLTAVVLLVAACETHVEVPSYARITFNHLPPITLDVASVSAKTIYQQPLIAPNVEHEFPVDIAKTAENWVNGRLRAGGASGTAALTILDASVIETKLAKETGLTGLVTTDQGHRYDATLTATLSAEDLSKQRAAEATVTVKRSQTVPEDATFNEREEIWYEMTEKLMADFNAELEKAIAEHMTPFRL</sequence>
<organism evidence="1 2">
    <name type="scientific">Hwanghaeella grinnelliae</name>
    <dbReference type="NCBI Taxonomy" id="2500179"/>
    <lineage>
        <taxon>Bacteria</taxon>
        <taxon>Pseudomonadati</taxon>
        <taxon>Pseudomonadota</taxon>
        <taxon>Alphaproteobacteria</taxon>
        <taxon>Rhodospirillales</taxon>
        <taxon>Rhodospirillaceae</taxon>
        <taxon>Hwanghaeella</taxon>
    </lineage>
</organism>
<reference evidence="2" key="1">
    <citation type="submission" date="2019-01" db="EMBL/GenBank/DDBJ databases">
        <title>Gri0909 isolated from a small marine red alga.</title>
        <authorList>
            <person name="Kim J."/>
            <person name="Jeong S.E."/>
            <person name="Jeon C.O."/>
        </authorList>
    </citation>
    <scope>NUCLEOTIDE SEQUENCE [LARGE SCALE GENOMIC DNA]</scope>
    <source>
        <strain evidence="2">Gri0909</strain>
    </source>
</reference>